<accession>A0ABU5VUA4</accession>
<name>A0ABU5VUA4_9BACT</name>
<evidence type="ECO:0000256" key="1">
    <source>
        <dbReference type="SAM" id="SignalP"/>
    </source>
</evidence>
<proteinExistence type="predicted"/>
<evidence type="ECO:0000313" key="3">
    <source>
        <dbReference type="Proteomes" id="UP001302274"/>
    </source>
</evidence>
<reference evidence="2 3" key="1">
    <citation type="submission" date="2023-11" db="EMBL/GenBank/DDBJ databases">
        <title>A Novel Polar Bacteriovorax (B. antarcticus) Isolated from the Biocrust in Antarctica.</title>
        <authorList>
            <person name="Mun W."/>
            <person name="Choi S.Y."/>
            <person name="Mitchell R.J."/>
        </authorList>
    </citation>
    <scope>NUCLEOTIDE SEQUENCE [LARGE SCALE GENOMIC DNA]</scope>
    <source>
        <strain evidence="2 3">PP10</strain>
    </source>
</reference>
<dbReference type="EMBL" id="JAYGJQ010000001">
    <property type="protein sequence ID" value="MEA9355958.1"/>
    <property type="molecule type" value="Genomic_DNA"/>
</dbReference>
<comment type="caution">
    <text evidence="2">The sequence shown here is derived from an EMBL/GenBank/DDBJ whole genome shotgun (WGS) entry which is preliminary data.</text>
</comment>
<dbReference type="RefSeq" id="WP_323575601.1">
    <property type="nucleotide sequence ID" value="NZ_JAYGJQ010000001.1"/>
</dbReference>
<protein>
    <submittedName>
        <fullName evidence="2">Uncharacterized protein</fullName>
    </submittedName>
</protein>
<organism evidence="2 3">
    <name type="scientific">Bacteriovorax antarcticus</name>
    <dbReference type="NCBI Taxonomy" id="3088717"/>
    <lineage>
        <taxon>Bacteria</taxon>
        <taxon>Pseudomonadati</taxon>
        <taxon>Bdellovibrionota</taxon>
        <taxon>Bacteriovoracia</taxon>
        <taxon>Bacteriovoracales</taxon>
        <taxon>Bacteriovoracaceae</taxon>
        <taxon>Bacteriovorax</taxon>
    </lineage>
</organism>
<feature type="signal peptide" evidence="1">
    <location>
        <begin position="1"/>
        <end position="18"/>
    </location>
</feature>
<keyword evidence="3" id="KW-1185">Reference proteome</keyword>
<feature type="chain" id="PRO_5045686811" evidence="1">
    <location>
        <begin position="19"/>
        <end position="91"/>
    </location>
</feature>
<dbReference type="Proteomes" id="UP001302274">
    <property type="component" value="Unassembled WGS sequence"/>
</dbReference>
<keyword evidence="1" id="KW-0732">Signal</keyword>
<evidence type="ECO:0000313" key="2">
    <source>
        <dbReference type="EMBL" id="MEA9355958.1"/>
    </source>
</evidence>
<gene>
    <name evidence="2" type="ORF">SHI21_07090</name>
</gene>
<sequence>MNLCLAVILSAFLSTSFAQTPEDMQTTTTTTETHTTREIKPAAMMKKKKTVKTVKSTGVISTSGCETVDGRKLNEGDAGYHDCLRQVGTKK</sequence>